<feature type="transmembrane region" description="Helical" evidence="8">
    <location>
        <begin position="149"/>
        <end position="173"/>
    </location>
</feature>
<dbReference type="GO" id="GO:0012505">
    <property type="term" value="C:endomembrane system"/>
    <property type="evidence" value="ECO:0007669"/>
    <property type="project" value="UniProtKB-SubCell"/>
</dbReference>
<dbReference type="PANTHER" id="PTHR23501">
    <property type="entry name" value="MAJOR FACILITATOR SUPERFAMILY"/>
    <property type="match status" value="1"/>
</dbReference>
<keyword evidence="6 8" id="KW-0472">Membrane</keyword>
<keyword evidence="11" id="KW-1185">Reference proteome</keyword>
<keyword evidence="4 8" id="KW-0812">Transmembrane</keyword>
<sequence>MNRQRAAEKALHDQTNILPFGQLMVVFTGLATSLVITFVDQNGISVTLPTIARDLSAQDTISWAGTSSLIANTMFTVLYGRLSDIFGRKVVYLSALILLCIADLLCGLSQSPAMFYVFRGLAGVAGGGVTSLTMIIVSDVVTLEQRGKYQGILGASLGLGNVVGPFIAAAFIMRSTWRGFFWMISPLAALSAVVGYFLIPNNARSDSFRKNIGRIDWYGVLASSIGIIFILIPISGGGSYFPWDSPMVISMLVIGGLSFIAFPFIEWKVASLPMLPIQFFKNRVIVALFVQSFCLGAVYQAYLYYLPLYYQNGRGWSPIVSAALTAPMVACQSVASVCSGQYISRLKRYGEIIWAGFGIWTIGAGLMLLFNQNTHPAVIAVCVGITGIGIGFTFQPTLVALQAHCTKSQRAVSISNRNFFRCMGGACGLAISAAILQATLRSNLPSEFSYLTQSSYSLPSRSTLTDSQWTSILLAYTKASHAVFILQVPIIGVAFLANVFIRDRGLERPKEPEEIEEERRKAEQNGGDVEAAQPKDCEKIETEKKKTIEQRLSMSTLIEPSMPPSRAESEPANNEEKK</sequence>
<comment type="similarity">
    <text evidence="2">Belongs to the major facilitator superfamily.</text>
</comment>
<feature type="domain" description="Major facilitator superfamily (MFS) profile" evidence="9">
    <location>
        <begin position="26"/>
        <end position="506"/>
    </location>
</feature>
<dbReference type="InterPro" id="IPR020846">
    <property type="entry name" value="MFS_dom"/>
</dbReference>
<evidence type="ECO:0000256" key="5">
    <source>
        <dbReference type="ARBA" id="ARBA00022989"/>
    </source>
</evidence>
<feature type="region of interest" description="Disordered" evidence="7">
    <location>
        <begin position="509"/>
        <end position="578"/>
    </location>
</feature>
<feature type="transmembrane region" description="Helical" evidence="8">
    <location>
        <begin position="318"/>
        <end position="340"/>
    </location>
</feature>
<evidence type="ECO:0000313" key="10">
    <source>
        <dbReference type="EMBL" id="CEJ60941.1"/>
    </source>
</evidence>
<feature type="transmembrane region" description="Helical" evidence="8">
    <location>
        <begin position="20"/>
        <end position="40"/>
    </location>
</feature>
<accession>A0A0F7TYE8</accession>
<feature type="compositionally biased region" description="Basic and acidic residues" evidence="7">
    <location>
        <begin position="533"/>
        <end position="549"/>
    </location>
</feature>
<feature type="transmembrane region" description="Helical" evidence="8">
    <location>
        <begin position="60"/>
        <end position="78"/>
    </location>
</feature>
<gene>
    <name evidence="10" type="ORF">PMG11_09495</name>
</gene>
<feature type="transmembrane region" description="Helical" evidence="8">
    <location>
        <begin position="179"/>
        <end position="199"/>
    </location>
</feature>
<feature type="compositionally biased region" description="Basic and acidic residues" evidence="7">
    <location>
        <begin position="509"/>
        <end position="523"/>
    </location>
</feature>
<feature type="transmembrane region" description="Helical" evidence="8">
    <location>
        <begin position="422"/>
        <end position="440"/>
    </location>
</feature>
<proteinExistence type="inferred from homology"/>
<dbReference type="FunFam" id="1.20.1720.10:FF:000013">
    <property type="entry name" value="Related to multidrug resistance proteins"/>
    <property type="match status" value="1"/>
</dbReference>
<dbReference type="FunFam" id="1.20.1250.20:FF:000436">
    <property type="entry name" value="MFS transporter, putative"/>
    <property type="match status" value="1"/>
</dbReference>
<dbReference type="SUPFAM" id="SSF103473">
    <property type="entry name" value="MFS general substrate transporter"/>
    <property type="match status" value="1"/>
</dbReference>
<feature type="transmembrane region" description="Helical" evidence="8">
    <location>
        <begin position="479"/>
        <end position="501"/>
    </location>
</feature>
<dbReference type="InterPro" id="IPR011701">
    <property type="entry name" value="MFS"/>
</dbReference>
<dbReference type="Gene3D" id="1.20.1250.20">
    <property type="entry name" value="MFS general substrate transporter like domains"/>
    <property type="match status" value="2"/>
</dbReference>
<protein>
    <recommendedName>
        <fullName evidence="9">Major facilitator superfamily (MFS) profile domain-containing protein</fullName>
    </recommendedName>
</protein>
<dbReference type="PROSITE" id="PS50850">
    <property type="entry name" value="MFS"/>
    <property type="match status" value="1"/>
</dbReference>
<name>A0A0F7TYE8_PENBI</name>
<feature type="transmembrane region" description="Helical" evidence="8">
    <location>
        <begin position="116"/>
        <end position="137"/>
    </location>
</feature>
<comment type="subcellular location">
    <subcellularLocation>
        <location evidence="1">Endomembrane system</location>
        <topology evidence="1">Multi-pass membrane protein</topology>
    </subcellularLocation>
</comment>
<keyword evidence="3" id="KW-0813">Transport</keyword>
<dbReference type="AlphaFoldDB" id="A0A0F7TYE8"/>
<feature type="transmembrane region" description="Helical" evidence="8">
    <location>
        <begin position="377"/>
        <end position="401"/>
    </location>
</feature>
<feature type="transmembrane region" description="Helical" evidence="8">
    <location>
        <begin position="220"/>
        <end position="241"/>
    </location>
</feature>
<dbReference type="GO" id="GO:0046943">
    <property type="term" value="F:carboxylic acid transmembrane transporter activity"/>
    <property type="evidence" value="ECO:0007669"/>
    <property type="project" value="UniProtKB-ARBA"/>
</dbReference>
<evidence type="ECO:0000256" key="8">
    <source>
        <dbReference type="SAM" id="Phobius"/>
    </source>
</evidence>
<evidence type="ECO:0000259" key="9">
    <source>
        <dbReference type="PROSITE" id="PS50850"/>
    </source>
</evidence>
<dbReference type="OrthoDB" id="6770063at2759"/>
<evidence type="ECO:0000256" key="2">
    <source>
        <dbReference type="ARBA" id="ARBA00008335"/>
    </source>
</evidence>
<dbReference type="PANTHER" id="PTHR23501:SF78">
    <property type="entry name" value="MAJOR FACILITATOR SUPERFAMILY (MFS) PROFILE DOMAIN-CONTAINING PROTEIN-RELATED"/>
    <property type="match status" value="1"/>
</dbReference>
<evidence type="ECO:0000313" key="11">
    <source>
        <dbReference type="Proteomes" id="UP000042958"/>
    </source>
</evidence>
<evidence type="ECO:0000256" key="1">
    <source>
        <dbReference type="ARBA" id="ARBA00004127"/>
    </source>
</evidence>
<dbReference type="Pfam" id="PF07690">
    <property type="entry name" value="MFS_1"/>
    <property type="match status" value="1"/>
</dbReference>
<feature type="transmembrane region" description="Helical" evidence="8">
    <location>
        <begin position="352"/>
        <end position="371"/>
    </location>
</feature>
<dbReference type="InterPro" id="IPR036259">
    <property type="entry name" value="MFS_trans_sf"/>
</dbReference>
<reference evidence="11" key="1">
    <citation type="journal article" date="2015" name="Genome Announc.">
        <title>Draft genome sequence of the fungus Penicillium brasilianum MG11.</title>
        <authorList>
            <person name="Horn F."/>
            <person name="Linde J."/>
            <person name="Mattern D.J."/>
            <person name="Walther G."/>
            <person name="Guthke R."/>
            <person name="Brakhage A.A."/>
            <person name="Valiante V."/>
        </authorList>
    </citation>
    <scope>NUCLEOTIDE SEQUENCE [LARGE SCALE GENOMIC DNA]</scope>
    <source>
        <strain evidence="11">MG11</strain>
    </source>
</reference>
<keyword evidence="5 8" id="KW-1133">Transmembrane helix</keyword>
<dbReference type="EMBL" id="CDHK01000009">
    <property type="protein sequence ID" value="CEJ60941.1"/>
    <property type="molecule type" value="Genomic_DNA"/>
</dbReference>
<feature type="transmembrane region" description="Helical" evidence="8">
    <location>
        <begin position="247"/>
        <end position="265"/>
    </location>
</feature>
<organism evidence="10 11">
    <name type="scientific">Penicillium brasilianum</name>
    <dbReference type="NCBI Taxonomy" id="104259"/>
    <lineage>
        <taxon>Eukaryota</taxon>
        <taxon>Fungi</taxon>
        <taxon>Dikarya</taxon>
        <taxon>Ascomycota</taxon>
        <taxon>Pezizomycotina</taxon>
        <taxon>Eurotiomycetes</taxon>
        <taxon>Eurotiomycetidae</taxon>
        <taxon>Eurotiales</taxon>
        <taxon>Aspergillaceae</taxon>
        <taxon>Penicillium</taxon>
    </lineage>
</organism>
<dbReference type="GO" id="GO:0005886">
    <property type="term" value="C:plasma membrane"/>
    <property type="evidence" value="ECO:0007669"/>
    <property type="project" value="TreeGrafter"/>
</dbReference>
<dbReference type="Proteomes" id="UP000042958">
    <property type="component" value="Unassembled WGS sequence"/>
</dbReference>
<evidence type="ECO:0000256" key="6">
    <source>
        <dbReference type="ARBA" id="ARBA00023136"/>
    </source>
</evidence>
<feature type="transmembrane region" description="Helical" evidence="8">
    <location>
        <begin position="90"/>
        <end position="110"/>
    </location>
</feature>
<feature type="transmembrane region" description="Helical" evidence="8">
    <location>
        <begin position="285"/>
        <end position="306"/>
    </location>
</feature>
<evidence type="ECO:0000256" key="4">
    <source>
        <dbReference type="ARBA" id="ARBA00022692"/>
    </source>
</evidence>
<evidence type="ECO:0000256" key="7">
    <source>
        <dbReference type="SAM" id="MobiDB-lite"/>
    </source>
</evidence>
<evidence type="ECO:0000256" key="3">
    <source>
        <dbReference type="ARBA" id="ARBA00022448"/>
    </source>
</evidence>